<evidence type="ECO:0000313" key="2">
    <source>
        <dbReference type="Proteomes" id="UP000314294"/>
    </source>
</evidence>
<gene>
    <name evidence="1" type="ORF">EYF80_037404</name>
</gene>
<comment type="caution">
    <text evidence="1">The sequence shown here is derived from an EMBL/GenBank/DDBJ whole genome shotgun (WGS) entry which is preliminary data.</text>
</comment>
<accession>A0A4Z2GGN0</accession>
<dbReference type="Proteomes" id="UP000314294">
    <property type="component" value="Unassembled WGS sequence"/>
</dbReference>
<sequence>MEVWHMHDATGAAMLEAFWFQSLRDVLFLILHPSSGKADGAEDGSVGSVMCMALACLQLDTQNLHLLGPFSGTFLPPPPLLLLPLKNL</sequence>
<dbReference type="EMBL" id="SRLO01000549">
    <property type="protein sequence ID" value="TNN52381.1"/>
    <property type="molecule type" value="Genomic_DNA"/>
</dbReference>
<proteinExistence type="predicted"/>
<evidence type="ECO:0000313" key="1">
    <source>
        <dbReference type="EMBL" id="TNN52381.1"/>
    </source>
</evidence>
<protein>
    <submittedName>
        <fullName evidence="1">Uncharacterized protein</fullName>
    </submittedName>
</protein>
<organism evidence="1 2">
    <name type="scientific">Liparis tanakae</name>
    <name type="common">Tanaka's snailfish</name>
    <dbReference type="NCBI Taxonomy" id="230148"/>
    <lineage>
        <taxon>Eukaryota</taxon>
        <taxon>Metazoa</taxon>
        <taxon>Chordata</taxon>
        <taxon>Craniata</taxon>
        <taxon>Vertebrata</taxon>
        <taxon>Euteleostomi</taxon>
        <taxon>Actinopterygii</taxon>
        <taxon>Neopterygii</taxon>
        <taxon>Teleostei</taxon>
        <taxon>Neoteleostei</taxon>
        <taxon>Acanthomorphata</taxon>
        <taxon>Eupercaria</taxon>
        <taxon>Perciformes</taxon>
        <taxon>Cottioidei</taxon>
        <taxon>Cottales</taxon>
        <taxon>Liparidae</taxon>
        <taxon>Liparis</taxon>
    </lineage>
</organism>
<dbReference type="AlphaFoldDB" id="A0A4Z2GGN0"/>
<reference evidence="1 2" key="1">
    <citation type="submission" date="2019-03" db="EMBL/GenBank/DDBJ databases">
        <title>First draft genome of Liparis tanakae, snailfish: a comprehensive survey of snailfish specific genes.</title>
        <authorList>
            <person name="Kim W."/>
            <person name="Song I."/>
            <person name="Jeong J.-H."/>
            <person name="Kim D."/>
            <person name="Kim S."/>
            <person name="Ryu S."/>
            <person name="Song J.Y."/>
            <person name="Lee S.K."/>
        </authorList>
    </citation>
    <scope>NUCLEOTIDE SEQUENCE [LARGE SCALE GENOMIC DNA]</scope>
    <source>
        <tissue evidence="1">Muscle</tissue>
    </source>
</reference>
<name>A0A4Z2GGN0_9TELE</name>
<keyword evidence="2" id="KW-1185">Reference proteome</keyword>